<evidence type="ECO:0000313" key="1">
    <source>
        <dbReference type="EMBL" id="EEV16455.1"/>
    </source>
</evidence>
<reference evidence="1 2" key="1">
    <citation type="submission" date="2009-07" db="EMBL/GenBank/DDBJ databases">
        <authorList>
            <person name="Madupu R."/>
            <person name="Sebastian Y."/>
            <person name="Durkin A.S."/>
            <person name="Torralba M."/>
            <person name="Methe B."/>
            <person name="Sutton G.G."/>
            <person name="Strausberg R.L."/>
            <person name="Nelson K.E."/>
        </authorList>
    </citation>
    <scope>NUCLEOTIDE SEQUENCE [LARGE SCALE GENOMIC DNA]</scope>
    <source>
        <strain evidence="1 2">RM3268</strain>
    </source>
</reference>
<dbReference type="STRING" id="824.CGRAC_1691"/>
<dbReference type="InterPro" id="IPR038444">
    <property type="entry name" value="DUF465_sf"/>
</dbReference>
<dbReference type="Proteomes" id="UP000005709">
    <property type="component" value="Unassembled WGS sequence"/>
</dbReference>
<dbReference type="Gene3D" id="6.10.280.50">
    <property type="match status" value="1"/>
</dbReference>
<accession>C8PL40</accession>
<comment type="caution">
    <text evidence="1">The sequence shown here is derived from an EMBL/GenBank/DDBJ whole genome shotgun (WGS) entry which is preliminary data.</text>
</comment>
<sequence length="76" mass="8874">MFHEYRDLITELKGKNARFDSLFEKHDELDHKIADAQAGRVHMSDLEIDAMKKEKLRIKDELGSLLAQYKAEKADK</sequence>
<dbReference type="EMBL" id="ACYG01000031">
    <property type="protein sequence ID" value="EEV16455.1"/>
    <property type="molecule type" value="Genomic_DNA"/>
</dbReference>
<evidence type="ECO:0008006" key="3">
    <source>
        <dbReference type="Google" id="ProtNLM"/>
    </source>
</evidence>
<dbReference type="OrthoDB" id="5616367at2"/>
<name>C8PL40_9BACT</name>
<dbReference type="Pfam" id="PF04325">
    <property type="entry name" value="DUF465"/>
    <property type="match status" value="1"/>
</dbReference>
<gene>
    <name evidence="1" type="ORF">CAMGR0001_2830</name>
</gene>
<dbReference type="AlphaFoldDB" id="C8PL40"/>
<protein>
    <recommendedName>
        <fullName evidence="3">DUF465 domain-containing protein</fullName>
    </recommendedName>
</protein>
<dbReference type="InterPro" id="IPR007420">
    <property type="entry name" value="DUF465"/>
</dbReference>
<organism evidence="1 2">
    <name type="scientific">Campylobacter gracilis RM3268</name>
    <dbReference type="NCBI Taxonomy" id="553220"/>
    <lineage>
        <taxon>Bacteria</taxon>
        <taxon>Pseudomonadati</taxon>
        <taxon>Campylobacterota</taxon>
        <taxon>Epsilonproteobacteria</taxon>
        <taxon>Campylobacterales</taxon>
        <taxon>Campylobacteraceae</taxon>
        <taxon>Campylobacter</taxon>
    </lineage>
</organism>
<keyword evidence="2" id="KW-1185">Reference proteome</keyword>
<proteinExistence type="predicted"/>
<dbReference type="eggNOG" id="COG2841">
    <property type="taxonomic scope" value="Bacteria"/>
</dbReference>
<evidence type="ECO:0000313" key="2">
    <source>
        <dbReference type="Proteomes" id="UP000005709"/>
    </source>
</evidence>
<dbReference type="RefSeq" id="WP_005873127.1">
    <property type="nucleotide sequence ID" value="NZ_ACYG01000031.1"/>
</dbReference>